<dbReference type="PANTHER" id="PTHR22946">
    <property type="entry name" value="DIENELACTONE HYDROLASE DOMAIN-CONTAINING PROTEIN-RELATED"/>
    <property type="match status" value="1"/>
</dbReference>
<gene>
    <name evidence="3" type="ORF">SAMN04487751_2649</name>
</gene>
<dbReference type="InterPro" id="IPR029058">
    <property type="entry name" value="AB_hydrolase_fold"/>
</dbReference>
<comment type="caution">
    <text evidence="3">The sequence shown here is derived from an EMBL/GenBank/DDBJ whole genome shotgun (WGS) entry which is preliminary data.</text>
</comment>
<dbReference type="Proteomes" id="UP000198702">
    <property type="component" value="Unassembled WGS sequence"/>
</dbReference>
<organism evidence="3 4">
    <name type="scientific">Microbacterium saccharophilum</name>
    <dbReference type="NCBI Taxonomy" id="1213358"/>
    <lineage>
        <taxon>Bacteria</taxon>
        <taxon>Bacillati</taxon>
        <taxon>Actinomycetota</taxon>
        <taxon>Actinomycetes</taxon>
        <taxon>Micrococcales</taxon>
        <taxon>Microbacteriaceae</taxon>
        <taxon>Microbacterium</taxon>
    </lineage>
</organism>
<name>A0A7Z7GF52_9MICO</name>
<comment type="similarity">
    <text evidence="1">Belongs to the AB hydrolase superfamily.</text>
</comment>
<dbReference type="PANTHER" id="PTHR22946:SF0">
    <property type="entry name" value="DIENELACTONE HYDROLASE DOMAIN-CONTAINING PROTEIN"/>
    <property type="match status" value="1"/>
</dbReference>
<evidence type="ECO:0000259" key="2">
    <source>
        <dbReference type="Pfam" id="PF01738"/>
    </source>
</evidence>
<dbReference type="GO" id="GO:0016787">
    <property type="term" value="F:hydrolase activity"/>
    <property type="evidence" value="ECO:0007669"/>
    <property type="project" value="UniProtKB-KW"/>
</dbReference>
<dbReference type="Gene3D" id="3.40.50.1820">
    <property type="entry name" value="alpha/beta hydrolase"/>
    <property type="match status" value="1"/>
</dbReference>
<evidence type="ECO:0000313" key="4">
    <source>
        <dbReference type="Proteomes" id="UP000198702"/>
    </source>
</evidence>
<dbReference type="AlphaFoldDB" id="A0A7Z7GF52"/>
<feature type="domain" description="Dienelactone hydrolase" evidence="2">
    <location>
        <begin position="12"/>
        <end position="155"/>
    </location>
</feature>
<proteinExistence type="inferred from homology"/>
<dbReference type="InterPro" id="IPR050261">
    <property type="entry name" value="FrsA_esterase"/>
</dbReference>
<dbReference type="InterPro" id="IPR002925">
    <property type="entry name" value="Dienelactn_hydro"/>
</dbReference>
<dbReference type="SUPFAM" id="SSF53474">
    <property type="entry name" value="alpha/beta-Hydrolases"/>
    <property type="match status" value="1"/>
</dbReference>
<dbReference type="EMBL" id="FOQZ01000005">
    <property type="protein sequence ID" value="SFI68910.1"/>
    <property type="molecule type" value="Genomic_DNA"/>
</dbReference>
<keyword evidence="3" id="KW-0378">Hydrolase</keyword>
<reference evidence="3 4" key="1">
    <citation type="submission" date="2016-10" db="EMBL/GenBank/DDBJ databases">
        <authorList>
            <person name="Varghese N."/>
            <person name="Submissions S."/>
        </authorList>
    </citation>
    <scope>NUCLEOTIDE SEQUENCE [LARGE SCALE GENOMIC DNA]</scope>
    <source>
        <strain evidence="3 4">UNC380MFSha3.1</strain>
    </source>
</reference>
<dbReference type="Pfam" id="PF01738">
    <property type="entry name" value="DLH"/>
    <property type="match status" value="1"/>
</dbReference>
<protein>
    <submittedName>
        <fullName evidence="3">Dienelactone hydrolase family protein</fullName>
    </submittedName>
</protein>
<evidence type="ECO:0000313" key="3">
    <source>
        <dbReference type="EMBL" id="SFI68910.1"/>
    </source>
</evidence>
<evidence type="ECO:0000256" key="1">
    <source>
        <dbReference type="ARBA" id="ARBA00008645"/>
    </source>
</evidence>
<accession>A0A7Z7GF52</accession>
<sequence>MVGDRAEWGARIAAGHDAARAQPEVDPERIVTIGYCFGGSSALEYVRTGGGVRGVVAVHPGLDLLEPGATWQPAAGLSVLVCAGADDPMGTPAQHAELQAGMSRAGVDWELDLYSGTTHAFTNPQMADSPRPELFAYAPRSAERSQRATSRFLAELLSGR</sequence>
<dbReference type="RefSeq" id="WP_051526434.1">
    <property type="nucleotide sequence ID" value="NZ_FOQZ01000005.1"/>
</dbReference>